<evidence type="ECO:0000259" key="2">
    <source>
        <dbReference type="Pfam" id="PF15257"/>
    </source>
</evidence>
<comment type="caution">
    <text evidence="3">The sequence shown here is derived from an EMBL/GenBank/DDBJ whole genome shotgun (WGS) entry which is preliminary data.</text>
</comment>
<feature type="region of interest" description="Disordered" evidence="1">
    <location>
        <begin position="672"/>
        <end position="720"/>
    </location>
</feature>
<feature type="region of interest" description="Disordered" evidence="1">
    <location>
        <begin position="157"/>
        <end position="257"/>
    </location>
</feature>
<feature type="non-terminal residue" evidence="3">
    <location>
        <position position="1"/>
    </location>
</feature>
<evidence type="ECO:0000313" key="4">
    <source>
        <dbReference type="Proteomes" id="UP000324629"/>
    </source>
</evidence>
<evidence type="ECO:0000313" key="3">
    <source>
        <dbReference type="EMBL" id="KAA3676013.1"/>
    </source>
</evidence>
<feature type="compositionally biased region" description="Basic and acidic residues" evidence="1">
    <location>
        <begin position="204"/>
        <end position="228"/>
    </location>
</feature>
<dbReference type="Proteomes" id="UP000324629">
    <property type="component" value="Unassembled WGS sequence"/>
</dbReference>
<dbReference type="InterPro" id="IPR048257">
    <property type="entry name" value="DUF4590"/>
</dbReference>
<feature type="compositionally biased region" description="Basic and acidic residues" evidence="1">
    <location>
        <begin position="173"/>
        <end position="186"/>
    </location>
</feature>
<reference evidence="3 4" key="1">
    <citation type="journal article" date="2019" name="Gigascience">
        <title>Whole-genome sequence of the oriental lung fluke Paragonimus westermani.</title>
        <authorList>
            <person name="Oey H."/>
            <person name="Zakrzewski M."/>
            <person name="Narain K."/>
            <person name="Devi K.R."/>
            <person name="Agatsuma T."/>
            <person name="Nawaratna S."/>
            <person name="Gobert G.N."/>
            <person name="Jones M.K."/>
            <person name="Ragan M.A."/>
            <person name="McManus D.P."/>
            <person name="Krause L."/>
        </authorList>
    </citation>
    <scope>NUCLEOTIDE SEQUENCE [LARGE SCALE GENOMIC DNA]</scope>
    <source>
        <strain evidence="3 4">IND2009</strain>
    </source>
</reference>
<dbReference type="EMBL" id="QNGE01002195">
    <property type="protein sequence ID" value="KAA3676013.1"/>
    <property type="molecule type" value="Genomic_DNA"/>
</dbReference>
<feature type="region of interest" description="Disordered" evidence="1">
    <location>
        <begin position="534"/>
        <end position="580"/>
    </location>
</feature>
<dbReference type="InterPro" id="IPR027962">
    <property type="entry name" value="ERICH3"/>
</dbReference>
<gene>
    <name evidence="3" type="ORF">DEA37_0013311</name>
</gene>
<dbReference type="PANTHER" id="PTHR23034">
    <property type="entry name" value="GLUTAMATE-RICH PROTEIN 3"/>
    <property type="match status" value="1"/>
</dbReference>
<keyword evidence="4" id="KW-1185">Reference proteome</keyword>
<accession>A0A5J4NKJ7</accession>
<evidence type="ECO:0000256" key="1">
    <source>
        <dbReference type="SAM" id="MobiDB-lite"/>
    </source>
</evidence>
<protein>
    <recommendedName>
        <fullName evidence="2">DUF4590 domain-containing protein</fullName>
    </recommendedName>
</protein>
<feature type="compositionally biased region" description="Basic and acidic residues" evidence="1">
    <location>
        <begin position="544"/>
        <end position="568"/>
    </location>
</feature>
<name>A0A5J4NKJ7_9TREM</name>
<dbReference type="PANTHER" id="PTHR23034:SF2">
    <property type="entry name" value="GLUTAMATE-RICH PROTEIN 3"/>
    <property type="match status" value="1"/>
</dbReference>
<sequence length="760" mass="86979">SFSHAICCWQVTKDGEILPDAEYRELSNRENQKRALLELIAKAIVERSLEAERIRQGRIRRTLEEICKMHRVRRMREERRKRDEETILMQLIPRNYTGDGKLNPISCNSSDHSMDKRSQIEVAKLRRIYRTQQLKERKAGRPPYLYLYEPGMPKRRVKNKARMRTRKQHTGHKGLDSFTRHSKSQDETMAATTGPEFQLRHPPGKTENDPRPRLKQKCHGDRGDRILVEEQQSESLGELDSPIQNGPSPAQALPEPDGTAENLLIAGRQPSDNCIDQSGNQAHHMHRLSCLTSGLRTTVNIPALVLSTKTPPHSVIVRDYNDNRLGVARSKSLLFQGRPLPVRSSTTAASLQDVATIHQCHEQVEKNDTDESKPVTPQPGKVSFVDNLQSPCVVRFIYLGASRLEESTLEHIVAETNQQTPRTGQTQTTDNDQRLKRWITVVQQPSGGNTITVFKGLLQPGDAFEFTSRRTYGFPFSLSLCIDGTQDSRISACCEYRHRRGVRIGGKHGHFIYAHVEGSIPCFKCQAARSVREEKRRKRKQAVRRAESDDVMDRRLDKSSATDIHNDESTSSFSMESADETVDNVVGTNLNRRSVKSTHLEHFTPTMTNLQSCLSEEKLYRRYDTEQVEGSEDSQRFCPSKDSFVSETEITQNRSYARDCEAPKDEDVYQATEYTEEDQDEEVIRKVEDEDEERKEDIEREDEGSSSAVESVCKRPDQFPDVDETNEFLFESNKNCKVTVAKVDVFYQHRMLTKCYVQTE</sequence>
<dbReference type="AlphaFoldDB" id="A0A5J4NKJ7"/>
<feature type="domain" description="DUF4590" evidence="2">
    <location>
        <begin position="431"/>
        <end position="538"/>
    </location>
</feature>
<dbReference type="Pfam" id="PF15257">
    <property type="entry name" value="DUF4590"/>
    <property type="match status" value="1"/>
</dbReference>
<feature type="compositionally biased region" description="Basic residues" evidence="1">
    <location>
        <begin position="157"/>
        <end position="172"/>
    </location>
</feature>
<feature type="compositionally biased region" description="Acidic residues" evidence="1">
    <location>
        <begin position="689"/>
        <end position="704"/>
    </location>
</feature>
<proteinExistence type="predicted"/>
<organism evidence="3 4">
    <name type="scientific">Paragonimus westermani</name>
    <dbReference type="NCBI Taxonomy" id="34504"/>
    <lineage>
        <taxon>Eukaryota</taxon>
        <taxon>Metazoa</taxon>
        <taxon>Spiralia</taxon>
        <taxon>Lophotrochozoa</taxon>
        <taxon>Platyhelminthes</taxon>
        <taxon>Trematoda</taxon>
        <taxon>Digenea</taxon>
        <taxon>Plagiorchiida</taxon>
        <taxon>Troglotremata</taxon>
        <taxon>Troglotrematidae</taxon>
        <taxon>Paragonimus</taxon>
    </lineage>
</organism>